<feature type="signal peptide" evidence="1">
    <location>
        <begin position="1"/>
        <end position="21"/>
    </location>
</feature>
<evidence type="ECO:0000313" key="2">
    <source>
        <dbReference type="EMBL" id="KXS09686.1"/>
    </source>
</evidence>
<evidence type="ECO:0000256" key="1">
    <source>
        <dbReference type="SAM" id="SignalP"/>
    </source>
</evidence>
<keyword evidence="3" id="KW-1185">Reference proteome</keyword>
<dbReference type="EMBL" id="KQ965852">
    <property type="protein sequence ID" value="KXS09686.1"/>
    <property type="molecule type" value="Genomic_DNA"/>
</dbReference>
<organism evidence="2 3">
    <name type="scientific">Gonapodya prolifera (strain JEL478)</name>
    <name type="common">Monoblepharis prolifera</name>
    <dbReference type="NCBI Taxonomy" id="1344416"/>
    <lineage>
        <taxon>Eukaryota</taxon>
        <taxon>Fungi</taxon>
        <taxon>Fungi incertae sedis</taxon>
        <taxon>Chytridiomycota</taxon>
        <taxon>Chytridiomycota incertae sedis</taxon>
        <taxon>Monoblepharidomycetes</taxon>
        <taxon>Monoblepharidales</taxon>
        <taxon>Gonapodyaceae</taxon>
        <taxon>Gonapodya</taxon>
    </lineage>
</organism>
<reference evidence="2 3" key="1">
    <citation type="journal article" date="2015" name="Genome Biol. Evol.">
        <title>Phylogenomic analyses indicate that early fungi evolved digesting cell walls of algal ancestors of land plants.</title>
        <authorList>
            <person name="Chang Y."/>
            <person name="Wang S."/>
            <person name="Sekimoto S."/>
            <person name="Aerts A.L."/>
            <person name="Choi C."/>
            <person name="Clum A."/>
            <person name="LaButti K.M."/>
            <person name="Lindquist E.A."/>
            <person name="Yee Ngan C."/>
            <person name="Ohm R.A."/>
            <person name="Salamov A.A."/>
            <person name="Grigoriev I.V."/>
            <person name="Spatafora J.W."/>
            <person name="Berbee M.L."/>
        </authorList>
    </citation>
    <scope>NUCLEOTIDE SEQUENCE [LARGE SCALE GENOMIC DNA]</scope>
    <source>
        <strain evidence="2 3">JEL478</strain>
    </source>
</reference>
<dbReference type="AlphaFoldDB" id="A0A138ZYV0"/>
<proteinExistence type="predicted"/>
<accession>A0A138ZYV0</accession>
<dbReference type="Proteomes" id="UP000070544">
    <property type="component" value="Unassembled WGS sequence"/>
</dbReference>
<evidence type="ECO:0000313" key="3">
    <source>
        <dbReference type="Proteomes" id="UP000070544"/>
    </source>
</evidence>
<name>A0A138ZYV0_GONPJ</name>
<protein>
    <submittedName>
        <fullName evidence="2">Uncharacterized protein</fullName>
    </submittedName>
</protein>
<keyword evidence="1" id="KW-0732">Signal</keyword>
<feature type="chain" id="PRO_5007295777" evidence="1">
    <location>
        <begin position="22"/>
        <end position="138"/>
    </location>
</feature>
<sequence length="138" mass="14906">MRIHSFLVLELTLPLVLISLAVDGTPVRKQLHSKRDVNYLWLQDPDPTSCSPEWSINCEQCTIYSDVGTPCFVSEGGCGGCTTRSSTNVVATIATIATIEPATACTCIHPARAPTPTAASSRGETRILSLRRAACMRR</sequence>
<gene>
    <name evidence="2" type="ORF">M427DRAFT_63576</name>
</gene>